<name>A0ABN0YQY0_9ACTN</name>
<proteinExistence type="predicted"/>
<keyword evidence="2" id="KW-0547">Nucleotide-binding</keyword>
<dbReference type="Pfam" id="PF12705">
    <property type="entry name" value="PDDEXK_1"/>
    <property type="match status" value="1"/>
</dbReference>
<dbReference type="EMBL" id="BAAABX010000032">
    <property type="protein sequence ID" value="GAA0406337.1"/>
    <property type="molecule type" value="Genomic_DNA"/>
</dbReference>
<evidence type="ECO:0000313" key="5">
    <source>
        <dbReference type="EMBL" id="GAA0406337.1"/>
    </source>
</evidence>
<evidence type="ECO:0000256" key="3">
    <source>
        <dbReference type="ARBA" id="ARBA00023204"/>
    </source>
</evidence>
<dbReference type="Gene3D" id="3.90.320.10">
    <property type="match status" value="1"/>
</dbReference>
<protein>
    <recommendedName>
        <fullName evidence="4">PD-(D/E)XK endonuclease-like domain-containing protein</fullName>
    </recommendedName>
</protein>
<dbReference type="RefSeq" id="WP_344024067.1">
    <property type="nucleotide sequence ID" value="NZ_BAAABX010000032.1"/>
</dbReference>
<organism evidence="5 6">
    <name type="scientific">Streptomyces luteireticuli</name>
    <dbReference type="NCBI Taxonomy" id="173858"/>
    <lineage>
        <taxon>Bacteria</taxon>
        <taxon>Bacillati</taxon>
        <taxon>Actinomycetota</taxon>
        <taxon>Actinomycetes</taxon>
        <taxon>Kitasatosporales</taxon>
        <taxon>Streptomycetaceae</taxon>
        <taxon>Streptomyces</taxon>
    </lineage>
</organism>
<dbReference type="InterPro" id="IPR011604">
    <property type="entry name" value="PDDEXK-like_dom_sf"/>
</dbReference>
<evidence type="ECO:0000259" key="4">
    <source>
        <dbReference type="Pfam" id="PF12705"/>
    </source>
</evidence>
<keyword evidence="3" id="KW-0234">DNA repair</keyword>
<evidence type="ECO:0000313" key="6">
    <source>
        <dbReference type="Proteomes" id="UP001500879"/>
    </source>
</evidence>
<keyword evidence="2" id="KW-0067">ATP-binding</keyword>
<reference evidence="5 6" key="1">
    <citation type="journal article" date="2019" name="Int. J. Syst. Evol. Microbiol.">
        <title>The Global Catalogue of Microorganisms (GCM) 10K type strain sequencing project: providing services to taxonomists for standard genome sequencing and annotation.</title>
        <authorList>
            <consortium name="The Broad Institute Genomics Platform"/>
            <consortium name="The Broad Institute Genome Sequencing Center for Infectious Disease"/>
            <person name="Wu L."/>
            <person name="Ma J."/>
        </authorList>
    </citation>
    <scope>NUCLEOTIDE SEQUENCE [LARGE SCALE GENOMIC DNA]</scope>
    <source>
        <strain evidence="5 6">JCM 4788</strain>
    </source>
</reference>
<keyword evidence="2" id="KW-0347">Helicase</keyword>
<comment type="caution">
    <text evidence="5">The sequence shown here is derived from an EMBL/GenBank/DDBJ whole genome shotgun (WGS) entry which is preliminary data.</text>
</comment>
<keyword evidence="6" id="KW-1185">Reference proteome</keyword>
<gene>
    <name evidence="5" type="ORF">GCM10010357_29140</name>
</gene>
<keyword evidence="2" id="KW-0378">Hydrolase</keyword>
<sequence>MEVHLNIENQARSVSQTQQYEQCGWRFYLQRVERVVPRPAAWSSHGTAFHSAVEVYEKSGRALPVEAVVQLFSDRYSELVNKGLDKEPNTDRWLAAGRPGGADIEHRYVLGQEQAAYYVRWAAENPTRTWTTPDGQPGVELYFLVKLGGVQVRGFIDQLVQDDDGSVRPRDWKTGSTKSKFQLQTYAVAIRKLYNIEVLRADWYLAKEGRLSRPVKLEDLREEEVGERFADMDAAVKRGDFPARPGFQCRFCDVSHACTFRK</sequence>
<feature type="domain" description="PD-(D/E)XK endonuclease-like" evidence="4">
    <location>
        <begin position="13"/>
        <end position="258"/>
    </location>
</feature>
<dbReference type="InterPro" id="IPR038726">
    <property type="entry name" value="PDDEXK_AddAB-type"/>
</dbReference>
<keyword evidence="1" id="KW-0227">DNA damage</keyword>
<accession>A0ABN0YQY0</accession>
<evidence type="ECO:0000256" key="2">
    <source>
        <dbReference type="ARBA" id="ARBA00022806"/>
    </source>
</evidence>
<evidence type="ECO:0000256" key="1">
    <source>
        <dbReference type="ARBA" id="ARBA00022763"/>
    </source>
</evidence>
<dbReference type="Proteomes" id="UP001500879">
    <property type="component" value="Unassembled WGS sequence"/>
</dbReference>